<accession>A0ABU8B774</accession>
<dbReference type="EMBL" id="JAZHRV010000001">
    <property type="protein sequence ID" value="MEH2554315.1"/>
    <property type="molecule type" value="Genomic_DNA"/>
</dbReference>
<name>A0ABU8B774_9BRAD</name>
<keyword evidence="2" id="KW-1185">Reference proteome</keyword>
<reference evidence="1 2" key="1">
    <citation type="submission" date="2024-02" db="EMBL/GenBank/DDBJ databases">
        <title>Adaptive strategies in a cosmopolitan and abundant soil bacterium.</title>
        <authorList>
            <person name="Carini P."/>
        </authorList>
    </citation>
    <scope>NUCLEOTIDE SEQUENCE [LARGE SCALE GENOMIC DNA]</scope>
    <source>
        <strain evidence="1 2">AZCC 1608</strain>
    </source>
</reference>
<sequence>MTRLILTSDSSSAGCVVTAGLADLAVAIELRMVWGAPRSDAELAAFLEARTTQGPDSHWLYSLPRQRRQKSGFKDLGLIEACERCETVELWMETEPNAQLVLIWLLNYLGPQAKTLNIILRHLDASLGETEPARLAELRFPGVAINDHHIEIASLAWQAFRAPTPRAWFNLLSKDLSILPQLRRCVLEMLDELPGRATGLGASELRILELIAAGYVHPFEVFPHFKQRFQRRVFGYWEAGALLERLALAPVPAVSGLAEWPFTLEMHDEHERYERYKESRLSLTALGKAILAGNEDFSQHNPIDRWWGGTHLTNDRLWRWDPVLLVP</sequence>
<dbReference type="RefSeq" id="WP_334479008.1">
    <property type="nucleotide sequence ID" value="NZ_JAZHRV010000001.1"/>
</dbReference>
<organism evidence="1 2">
    <name type="scientific">Bradyrhizobium algeriense</name>
    <dbReference type="NCBI Taxonomy" id="634784"/>
    <lineage>
        <taxon>Bacteria</taxon>
        <taxon>Pseudomonadati</taxon>
        <taxon>Pseudomonadota</taxon>
        <taxon>Alphaproteobacteria</taxon>
        <taxon>Hyphomicrobiales</taxon>
        <taxon>Nitrobacteraceae</taxon>
        <taxon>Bradyrhizobium</taxon>
    </lineage>
</organism>
<protein>
    <recommendedName>
        <fullName evidence="3">DUF1835 domain-containing protein</fullName>
    </recommendedName>
</protein>
<gene>
    <name evidence="1" type="ORF">V1286_001844</name>
</gene>
<proteinExistence type="predicted"/>
<comment type="caution">
    <text evidence="1">The sequence shown here is derived from an EMBL/GenBank/DDBJ whole genome shotgun (WGS) entry which is preliminary data.</text>
</comment>
<evidence type="ECO:0008006" key="3">
    <source>
        <dbReference type="Google" id="ProtNLM"/>
    </source>
</evidence>
<evidence type="ECO:0000313" key="2">
    <source>
        <dbReference type="Proteomes" id="UP001364224"/>
    </source>
</evidence>
<evidence type="ECO:0000313" key="1">
    <source>
        <dbReference type="EMBL" id="MEH2554315.1"/>
    </source>
</evidence>
<dbReference type="Proteomes" id="UP001364224">
    <property type="component" value="Unassembled WGS sequence"/>
</dbReference>